<organism evidence="1 2">
    <name type="scientific">Nocardioides humi</name>
    <dbReference type="NCBI Taxonomy" id="449461"/>
    <lineage>
        <taxon>Bacteria</taxon>
        <taxon>Bacillati</taxon>
        <taxon>Actinomycetota</taxon>
        <taxon>Actinomycetes</taxon>
        <taxon>Propionibacteriales</taxon>
        <taxon>Nocardioidaceae</taxon>
        <taxon>Nocardioides</taxon>
    </lineage>
</organism>
<protein>
    <recommendedName>
        <fullName evidence="3">Thioredoxin 1</fullName>
    </recommendedName>
</protein>
<name>A0ABN2AFX5_9ACTN</name>
<dbReference type="Proteomes" id="UP001500842">
    <property type="component" value="Unassembled WGS sequence"/>
</dbReference>
<gene>
    <name evidence="1" type="ORF">GCM10009788_22300</name>
</gene>
<dbReference type="CDD" id="cd02947">
    <property type="entry name" value="TRX_family"/>
    <property type="match status" value="1"/>
</dbReference>
<comment type="caution">
    <text evidence="1">The sequence shown here is derived from an EMBL/GenBank/DDBJ whole genome shotgun (WGS) entry which is preliminary data.</text>
</comment>
<dbReference type="InterPro" id="IPR036249">
    <property type="entry name" value="Thioredoxin-like_sf"/>
</dbReference>
<accession>A0ABN2AFX5</accession>
<keyword evidence="2" id="KW-1185">Reference proteome</keyword>
<evidence type="ECO:0008006" key="3">
    <source>
        <dbReference type="Google" id="ProtNLM"/>
    </source>
</evidence>
<proteinExistence type="predicted"/>
<reference evidence="1 2" key="1">
    <citation type="journal article" date="2019" name="Int. J. Syst. Evol. Microbiol.">
        <title>The Global Catalogue of Microorganisms (GCM) 10K type strain sequencing project: providing services to taxonomists for standard genome sequencing and annotation.</title>
        <authorList>
            <consortium name="The Broad Institute Genomics Platform"/>
            <consortium name="The Broad Institute Genome Sequencing Center for Infectious Disease"/>
            <person name="Wu L."/>
            <person name="Ma J."/>
        </authorList>
    </citation>
    <scope>NUCLEOTIDE SEQUENCE [LARGE SCALE GENOMIC DNA]</scope>
    <source>
        <strain evidence="1 2">JCM 14942</strain>
    </source>
</reference>
<dbReference type="EMBL" id="BAAAOR010000015">
    <property type="protein sequence ID" value="GAA1517708.1"/>
    <property type="molecule type" value="Genomic_DNA"/>
</dbReference>
<dbReference type="SUPFAM" id="SSF52833">
    <property type="entry name" value="Thioredoxin-like"/>
    <property type="match status" value="1"/>
</dbReference>
<dbReference type="Gene3D" id="3.40.30.10">
    <property type="entry name" value="Glutaredoxin"/>
    <property type="match status" value="1"/>
</dbReference>
<evidence type="ECO:0000313" key="1">
    <source>
        <dbReference type="EMBL" id="GAA1517708.1"/>
    </source>
</evidence>
<evidence type="ECO:0000313" key="2">
    <source>
        <dbReference type="Proteomes" id="UP001500842"/>
    </source>
</evidence>
<sequence>MRSATDRDFADLVLGAATPVLVCFHRGAPAADELDVLARDLPWLTCVRIDMDRWPRTAASYRVTEAPTLVLFQRGAPVLTLAAGQQPTLVRRTVEALAPRP</sequence>
<dbReference type="RefSeq" id="WP_141004710.1">
    <property type="nucleotide sequence ID" value="NZ_CP041146.1"/>
</dbReference>